<feature type="compositionally biased region" description="Low complexity" evidence="3">
    <location>
        <begin position="354"/>
        <end position="420"/>
    </location>
</feature>
<feature type="region of interest" description="Disordered" evidence="3">
    <location>
        <begin position="340"/>
        <end position="478"/>
    </location>
</feature>
<dbReference type="OrthoDB" id="2339873at2"/>
<keyword evidence="2" id="KW-0442">Lipid degradation</keyword>
<evidence type="ECO:0000256" key="1">
    <source>
        <dbReference type="ARBA" id="ARBA00023098"/>
    </source>
</evidence>
<feature type="active site" description="Nucleophile" evidence="2">
    <location>
        <position position="49"/>
    </location>
</feature>
<dbReference type="SUPFAM" id="SSF52151">
    <property type="entry name" value="FabD/lysophospholipase-like"/>
    <property type="match status" value="1"/>
</dbReference>
<feature type="short sequence motif" description="GXSXG" evidence="2">
    <location>
        <begin position="47"/>
        <end position="51"/>
    </location>
</feature>
<dbReference type="AlphaFoldDB" id="A0A1S1Q5J7"/>
<feature type="domain" description="PNPLA" evidence="4">
    <location>
        <begin position="12"/>
        <end position="249"/>
    </location>
</feature>
<gene>
    <name evidence="5" type="ORF">CC117_29595</name>
</gene>
<evidence type="ECO:0000256" key="2">
    <source>
        <dbReference type="PROSITE-ProRule" id="PRU01161"/>
    </source>
</evidence>
<dbReference type="InterPro" id="IPR016035">
    <property type="entry name" value="Acyl_Trfase/lysoPLipase"/>
</dbReference>
<dbReference type="Gene3D" id="3.40.1090.10">
    <property type="entry name" value="Cytosolic phospholipase A2 catalytic domain"/>
    <property type="match status" value="2"/>
</dbReference>
<sequence length="478" mass="49083">MPRKRASRRGLVLGAGGVLGSAWMIGALRAIEAEQGVDVRDHDVVVGTSAGSVIAALLGLGIGADVMVNSERGVFEPGYPVLDYRDLGASLPPRPRMRMGSPRLLTASALHPRQTTPMVALAALLPQGRGQIAAIGDLVIAATERLEHPLNPLAAKHSAAVPSGARRGRQQEPLGSNGWPLHPQLHIVAMDFDTGGRVLFGSEGAPPAPLSHAVMASCAIPGWYAPIRISGRRFVDGGTRSPASLDLLAGSDLDEVTVLAPACSFESDRPRSAVALVERQMRRAATRRLAREIELVQAAGIRVTVLCPGPEDLQVIGGNMMDLTRRAEVFETSLRTSTEALRALPAPTASPVARPARSTTGPRSTTGSRNTTGTRGATGPTRAATATSRAATAPTRAATGTATGTTRAGTGPTRRATAPAQDAVQGDTVPTRGGAPAARGATGPRAAGGTAPRTARGTSRGAAGDGSREENADLGLVG</sequence>
<comment type="caution">
    <text evidence="2">Lacks conserved residue(s) required for the propagation of feature annotation.</text>
</comment>
<proteinExistence type="predicted"/>
<evidence type="ECO:0000259" key="4">
    <source>
        <dbReference type="PROSITE" id="PS51635"/>
    </source>
</evidence>
<name>A0A1S1Q5J7_9ACTN</name>
<dbReference type="InterPro" id="IPR002641">
    <property type="entry name" value="PNPLA_dom"/>
</dbReference>
<feature type="short sequence motif" description="DGA/G" evidence="2">
    <location>
        <begin position="236"/>
        <end position="238"/>
    </location>
</feature>
<evidence type="ECO:0000313" key="5">
    <source>
        <dbReference type="EMBL" id="OHV28877.1"/>
    </source>
</evidence>
<keyword evidence="2" id="KW-0378">Hydrolase</keyword>
<feature type="active site" description="Proton acceptor" evidence="2">
    <location>
        <position position="236"/>
    </location>
</feature>
<dbReference type="GO" id="GO:0016042">
    <property type="term" value="P:lipid catabolic process"/>
    <property type="evidence" value="ECO:0007669"/>
    <property type="project" value="UniProtKB-UniRule"/>
</dbReference>
<dbReference type="PROSITE" id="PS51635">
    <property type="entry name" value="PNPLA"/>
    <property type="match status" value="1"/>
</dbReference>
<evidence type="ECO:0000313" key="6">
    <source>
        <dbReference type="Proteomes" id="UP000179627"/>
    </source>
</evidence>
<keyword evidence="1 2" id="KW-0443">Lipid metabolism</keyword>
<dbReference type="RefSeq" id="WP_071091462.1">
    <property type="nucleotide sequence ID" value="NZ_MBLM01000169.1"/>
</dbReference>
<keyword evidence="6" id="KW-1185">Reference proteome</keyword>
<protein>
    <submittedName>
        <fullName evidence="5">Patatin</fullName>
    </submittedName>
</protein>
<evidence type="ECO:0000256" key="3">
    <source>
        <dbReference type="SAM" id="MobiDB-lite"/>
    </source>
</evidence>
<dbReference type="GO" id="GO:0016787">
    <property type="term" value="F:hydrolase activity"/>
    <property type="evidence" value="ECO:0007669"/>
    <property type="project" value="UniProtKB-UniRule"/>
</dbReference>
<organism evidence="5 6">
    <name type="scientific">Parafrankia colletiae</name>
    <dbReference type="NCBI Taxonomy" id="573497"/>
    <lineage>
        <taxon>Bacteria</taxon>
        <taxon>Bacillati</taxon>
        <taxon>Actinomycetota</taxon>
        <taxon>Actinomycetes</taxon>
        <taxon>Frankiales</taxon>
        <taxon>Frankiaceae</taxon>
        <taxon>Parafrankia</taxon>
    </lineage>
</organism>
<feature type="region of interest" description="Disordered" evidence="3">
    <location>
        <begin position="157"/>
        <end position="178"/>
    </location>
</feature>
<comment type="caution">
    <text evidence="5">The sequence shown here is derived from an EMBL/GenBank/DDBJ whole genome shotgun (WGS) entry which is preliminary data.</text>
</comment>
<dbReference type="Proteomes" id="UP000179627">
    <property type="component" value="Unassembled WGS sequence"/>
</dbReference>
<feature type="compositionally biased region" description="Low complexity" evidence="3">
    <location>
        <begin position="430"/>
        <end position="462"/>
    </location>
</feature>
<accession>A0A1S1Q5J7</accession>
<reference evidence="6" key="1">
    <citation type="submission" date="2016-07" db="EMBL/GenBank/DDBJ databases">
        <title>Sequence Frankia sp. strain CcI1.17.</title>
        <authorList>
            <person name="Ghodhbane-Gtari F."/>
            <person name="Swanson E."/>
            <person name="Gueddou A."/>
            <person name="Morris K."/>
            <person name="Hezbri K."/>
            <person name="Ktari A."/>
            <person name="Nouioui I."/>
            <person name="Abebe-Akele F."/>
            <person name="Simpson S."/>
            <person name="Thomas K."/>
            <person name="Gtari M."/>
            <person name="Tisa L.S."/>
            <person name="Hurst S."/>
        </authorList>
    </citation>
    <scope>NUCLEOTIDE SEQUENCE [LARGE SCALE GENOMIC DNA]</scope>
    <source>
        <strain evidence="6">Cc1.17</strain>
    </source>
</reference>
<dbReference type="EMBL" id="MBLM01000169">
    <property type="protein sequence ID" value="OHV28877.1"/>
    <property type="molecule type" value="Genomic_DNA"/>
</dbReference>
<dbReference type="Pfam" id="PF01734">
    <property type="entry name" value="Patatin"/>
    <property type="match status" value="1"/>
</dbReference>